<dbReference type="InterPro" id="IPR004518">
    <property type="entry name" value="MazG-like_dom"/>
</dbReference>
<sequence>MTTGMVTEVGELVDVFKKNLAYGKPIDWVNVEEEVADVMWYLVNFCRINHINLEKALYNNIQKLKVRFPDKFTGEAAINRDTTKERVELEK</sequence>
<keyword evidence="3" id="KW-1185">Reference proteome</keyword>
<dbReference type="RefSeq" id="WP_305012335.1">
    <property type="nucleotide sequence ID" value="NZ_JAUQSX010000007.1"/>
</dbReference>
<dbReference type="Proteomes" id="UP001167796">
    <property type="component" value="Unassembled WGS sequence"/>
</dbReference>
<dbReference type="Gene3D" id="1.10.287.1080">
    <property type="entry name" value="MazG-like"/>
    <property type="match status" value="1"/>
</dbReference>
<comment type="caution">
    <text evidence="2">The sequence shown here is derived from an EMBL/GenBank/DDBJ whole genome shotgun (WGS) entry which is preliminary data.</text>
</comment>
<protein>
    <submittedName>
        <fullName evidence="2">MazG nucleotide pyrophosphohydrolase domain-containing protein</fullName>
    </submittedName>
</protein>
<dbReference type="Pfam" id="PF03819">
    <property type="entry name" value="MazG"/>
    <property type="match status" value="1"/>
</dbReference>
<reference evidence="2" key="1">
    <citation type="submission" date="2023-07" db="EMBL/GenBank/DDBJ databases">
        <authorList>
            <person name="Kim M.K."/>
        </authorList>
    </citation>
    <scope>NUCLEOTIDE SEQUENCE</scope>
    <source>
        <strain evidence="2">M29</strain>
    </source>
</reference>
<dbReference type="PANTHER" id="PTHR46523:SF1">
    <property type="entry name" value="DCTP PYROPHOSPHATASE 1"/>
    <property type="match status" value="1"/>
</dbReference>
<dbReference type="EMBL" id="JAUQSX010000007">
    <property type="protein sequence ID" value="MDO7847655.1"/>
    <property type="molecule type" value="Genomic_DNA"/>
</dbReference>
<accession>A0ABT9AET0</accession>
<dbReference type="PANTHER" id="PTHR46523">
    <property type="entry name" value="DCTP PYROPHOSPHATASE 1"/>
    <property type="match status" value="1"/>
</dbReference>
<name>A0ABT9AET0_9BACT</name>
<dbReference type="InterPro" id="IPR052555">
    <property type="entry name" value="dCTP_Pyrophosphatase"/>
</dbReference>
<evidence type="ECO:0000313" key="2">
    <source>
        <dbReference type="EMBL" id="MDO7847655.1"/>
    </source>
</evidence>
<evidence type="ECO:0000259" key="1">
    <source>
        <dbReference type="Pfam" id="PF03819"/>
    </source>
</evidence>
<dbReference type="SUPFAM" id="SSF101386">
    <property type="entry name" value="all-alpha NTP pyrophosphatases"/>
    <property type="match status" value="1"/>
</dbReference>
<organism evidence="2 3">
    <name type="scientific">Hymenobacter mellowenesis</name>
    <dbReference type="NCBI Taxonomy" id="3063995"/>
    <lineage>
        <taxon>Bacteria</taxon>
        <taxon>Pseudomonadati</taxon>
        <taxon>Bacteroidota</taxon>
        <taxon>Cytophagia</taxon>
        <taxon>Cytophagales</taxon>
        <taxon>Hymenobacteraceae</taxon>
        <taxon>Hymenobacter</taxon>
    </lineage>
</organism>
<proteinExistence type="predicted"/>
<gene>
    <name evidence="2" type="ORF">Q5H92_14900</name>
</gene>
<evidence type="ECO:0000313" key="3">
    <source>
        <dbReference type="Proteomes" id="UP001167796"/>
    </source>
</evidence>
<feature type="domain" description="NTP pyrophosphohydrolase MazG-like" evidence="1">
    <location>
        <begin position="4"/>
        <end position="72"/>
    </location>
</feature>